<proteinExistence type="predicted"/>
<dbReference type="Proteomes" id="UP000229615">
    <property type="component" value="Unassembled WGS sequence"/>
</dbReference>
<evidence type="ECO:0000313" key="3">
    <source>
        <dbReference type="Proteomes" id="UP000229615"/>
    </source>
</evidence>
<accession>A0A2H0UPE2</accession>
<evidence type="ECO:0000313" key="2">
    <source>
        <dbReference type="EMBL" id="PIR88299.1"/>
    </source>
</evidence>
<keyword evidence="1" id="KW-1133">Transmembrane helix</keyword>
<gene>
    <name evidence="2" type="ORF">COU09_02950</name>
</gene>
<comment type="caution">
    <text evidence="2">The sequence shown here is derived from an EMBL/GenBank/DDBJ whole genome shotgun (WGS) entry which is preliminary data.</text>
</comment>
<dbReference type="Gene3D" id="1.20.1280.290">
    <property type="match status" value="1"/>
</dbReference>
<sequence>MLVWFRVGTRGGQMKRIIGYMVGAGYLVSAVAPTSQVLRSLRRKDTQDIALGWPILVMVALGMILPRVIQVKDKVLIFGHLLTMGANFVNLTLIVYYSSPPLRGRAVFFFEINLIM</sequence>
<dbReference type="EMBL" id="PFBB01000034">
    <property type="protein sequence ID" value="PIR88299.1"/>
    <property type="molecule type" value="Genomic_DNA"/>
</dbReference>
<feature type="transmembrane region" description="Helical" evidence="1">
    <location>
        <begin position="50"/>
        <end position="69"/>
    </location>
</feature>
<dbReference type="AlphaFoldDB" id="A0A2H0UPE2"/>
<keyword evidence="1" id="KW-0472">Membrane</keyword>
<reference evidence="3" key="1">
    <citation type="submission" date="2017-09" db="EMBL/GenBank/DDBJ databases">
        <title>Depth-based differentiation of microbial function through sediment-hosted aquifers and enrichment of novel symbionts in the deep terrestrial subsurface.</title>
        <authorList>
            <person name="Probst A.J."/>
            <person name="Ladd B."/>
            <person name="Jarett J.K."/>
            <person name="Geller-Mcgrath D.E."/>
            <person name="Sieber C.M.K."/>
            <person name="Emerson J.B."/>
            <person name="Anantharaman K."/>
            <person name="Thomas B.C."/>
            <person name="Malmstrom R."/>
            <person name="Stieglmeier M."/>
            <person name="Klingl A."/>
            <person name="Woyke T."/>
            <person name="Ryan C.M."/>
            <person name="Banfield J.F."/>
        </authorList>
    </citation>
    <scope>NUCLEOTIDE SEQUENCE [LARGE SCALE GENOMIC DNA]</scope>
</reference>
<organism evidence="2 3">
    <name type="scientific">Candidatus Harrisonbacteria bacterium CG10_big_fil_rev_8_21_14_0_10_44_23</name>
    <dbReference type="NCBI Taxonomy" id="1974585"/>
    <lineage>
        <taxon>Bacteria</taxon>
        <taxon>Candidatus Harrisoniibacteriota</taxon>
    </lineage>
</organism>
<evidence type="ECO:0000256" key="1">
    <source>
        <dbReference type="SAM" id="Phobius"/>
    </source>
</evidence>
<feature type="transmembrane region" description="Helical" evidence="1">
    <location>
        <begin position="17"/>
        <end position="38"/>
    </location>
</feature>
<name>A0A2H0UPE2_9BACT</name>
<feature type="transmembrane region" description="Helical" evidence="1">
    <location>
        <begin position="75"/>
        <end position="97"/>
    </location>
</feature>
<keyword evidence="1" id="KW-0812">Transmembrane</keyword>
<protein>
    <submittedName>
        <fullName evidence="2">Uncharacterized protein</fullName>
    </submittedName>
</protein>